<evidence type="ECO:0000256" key="2">
    <source>
        <dbReference type="ARBA" id="ARBA00023125"/>
    </source>
</evidence>
<reference evidence="8" key="1">
    <citation type="submission" date="2019-10" db="EMBL/GenBank/DDBJ databases">
        <title>Complete Genome Sequence of Bradyrhizobium betae type strain PL7HG1T.</title>
        <authorList>
            <person name="Bromfield E.S.P."/>
            <person name="Cloutier S."/>
        </authorList>
    </citation>
    <scope>NUCLEOTIDE SEQUENCE [LARGE SCALE GENOMIC DNA]</scope>
    <source>
        <strain evidence="8">PL7HG1</strain>
    </source>
</reference>
<name>A0A5P6PER4_9BRAD</name>
<dbReference type="RefSeq" id="WP_028136463.1">
    <property type="nucleotide sequence ID" value="NZ_CP044543.1"/>
</dbReference>
<evidence type="ECO:0000313" key="8">
    <source>
        <dbReference type="Proteomes" id="UP000325641"/>
    </source>
</evidence>
<evidence type="ECO:0000256" key="4">
    <source>
        <dbReference type="PROSITE-ProRule" id="PRU01248"/>
    </source>
</evidence>
<dbReference type="OrthoDB" id="8263954at2"/>
<sequence>MKIRSPTTSPFAPESSAWLNGLRDADASASTIDCYSRDIRDLAAALGSDGVAAIARIDQSVVDGIAATWAATGTAQSTIFRRFSALRSFARFLSLERSYDCSKLLSCRFPPCGRVRRVAVSDDVIEIMLAAPTGDCDESWTYARDHAALRLAASSGLTTAEMVGLNRGDYNPRLSTVRVTGSHLNGRPGIVSPEAKEWLERYLRAQPFELTPSAPLFVTSRGTRFSARSLQLACRRLRQATGVGPDAVPTSLRNALAANLVRSGAAPEVVAKTLGIGVAAAWRYFDAPEML</sequence>
<evidence type="ECO:0000313" key="7">
    <source>
        <dbReference type="EMBL" id="QFI76837.1"/>
    </source>
</evidence>
<dbReference type="Proteomes" id="UP000325641">
    <property type="component" value="Chromosome"/>
</dbReference>
<dbReference type="Gene3D" id="1.10.443.10">
    <property type="entry name" value="Intergrase catalytic core"/>
    <property type="match status" value="1"/>
</dbReference>
<dbReference type="InterPro" id="IPR011010">
    <property type="entry name" value="DNA_brk_join_enz"/>
</dbReference>
<dbReference type="Pfam" id="PF00589">
    <property type="entry name" value="Phage_integrase"/>
    <property type="match status" value="1"/>
</dbReference>
<evidence type="ECO:0000256" key="1">
    <source>
        <dbReference type="ARBA" id="ARBA00022908"/>
    </source>
</evidence>
<dbReference type="Pfam" id="PF02899">
    <property type="entry name" value="Phage_int_SAM_1"/>
    <property type="match status" value="1"/>
</dbReference>
<dbReference type="PROSITE" id="PS51900">
    <property type="entry name" value="CB"/>
    <property type="match status" value="1"/>
</dbReference>
<feature type="domain" description="Tyr recombinase" evidence="5">
    <location>
        <begin position="115"/>
        <end position="291"/>
    </location>
</feature>
<organism evidence="7 8">
    <name type="scientific">Bradyrhizobium betae</name>
    <dbReference type="NCBI Taxonomy" id="244734"/>
    <lineage>
        <taxon>Bacteria</taxon>
        <taxon>Pseudomonadati</taxon>
        <taxon>Pseudomonadota</taxon>
        <taxon>Alphaproteobacteria</taxon>
        <taxon>Hyphomicrobiales</taxon>
        <taxon>Nitrobacteraceae</taxon>
        <taxon>Bradyrhizobium</taxon>
    </lineage>
</organism>
<dbReference type="InterPro" id="IPR010998">
    <property type="entry name" value="Integrase_recombinase_N"/>
</dbReference>
<dbReference type="GO" id="GO:0003677">
    <property type="term" value="F:DNA binding"/>
    <property type="evidence" value="ECO:0007669"/>
    <property type="project" value="UniProtKB-UniRule"/>
</dbReference>
<dbReference type="GO" id="GO:0006310">
    <property type="term" value="P:DNA recombination"/>
    <property type="evidence" value="ECO:0007669"/>
    <property type="project" value="UniProtKB-KW"/>
</dbReference>
<dbReference type="InterPro" id="IPR050090">
    <property type="entry name" value="Tyrosine_recombinase_XerCD"/>
</dbReference>
<dbReference type="InterPro" id="IPR002104">
    <property type="entry name" value="Integrase_catalytic"/>
</dbReference>
<dbReference type="EMBL" id="CP044543">
    <property type="protein sequence ID" value="QFI76837.1"/>
    <property type="molecule type" value="Genomic_DNA"/>
</dbReference>
<dbReference type="AlphaFoldDB" id="A0A5P6PER4"/>
<dbReference type="PANTHER" id="PTHR30349">
    <property type="entry name" value="PHAGE INTEGRASE-RELATED"/>
    <property type="match status" value="1"/>
</dbReference>
<keyword evidence="3" id="KW-0233">DNA recombination</keyword>
<feature type="domain" description="Core-binding (CB)" evidence="6">
    <location>
        <begin position="9"/>
        <end position="94"/>
    </location>
</feature>
<proteinExistence type="predicted"/>
<dbReference type="SUPFAM" id="SSF56349">
    <property type="entry name" value="DNA breaking-rejoining enzymes"/>
    <property type="match status" value="1"/>
</dbReference>
<dbReference type="InterPro" id="IPR004107">
    <property type="entry name" value="Integrase_SAM-like_N"/>
</dbReference>
<evidence type="ECO:0000256" key="3">
    <source>
        <dbReference type="ARBA" id="ARBA00023172"/>
    </source>
</evidence>
<gene>
    <name evidence="7" type="ORF">F8237_33225</name>
</gene>
<evidence type="ECO:0000259" key="5">
    <source>
        <dbReference type="PROSITE" id="PS51898"/>
    </source>
</evidence>
<dbReference type="InterPro" id="IPR013762">
    <property type="entry name" value="Integrase-like_cat_sf"/>
</dbReference>
<dbReference type="InterPro" id="IPR044068">
    <property type="entry name" value="CB"/>
</dbReference>
<dbReference type="GO" id="GO:0015074">
    <property type="term" value="P:DNA integration"/>
    <property type="evidence" value="ECO:0007669"/>
    <property type="project" value="UniProtKB-KW"/>
</dbReference>
<accession>A0A5P6PER4</accession>
<keyword evidence="1" id="KW-0229">DNA integration</keyword>
<dbReference type="PROSITE" id="PS51898">
    <property type="entry name" value="TYR_RECOMBINASE"/>
    <property type="match status" value="1"/>
</dbReference>
<dbReference type="PANTHER" id="PTHR30349:SF90">
    <property type="entry name" value="TYROSINE RECOMBINASE XERD"/>
    <property type="match status" value="1"/>
</dbReference>
<protein>
    <submittedName>
        <fullName evidence="7">Tyrosine-type recombinase/integrase</fullName>
    </submittedName>
</protein>
<dbReference type="KEGG" id="bbet:F8237_33225"/>
<dbReference type="Gene3D" id="1.10.150.130">
    <property type="match status" value="1"/>
</dbReference>
<evidence type="ECO:0000259" key="6">
    <source>
        <dbReference type="PROSITE" id="PS51900"/>
    </source>
</evidence>
<keyword evidence="2 4" id="KW-0238">DNA-binding</keyword>